<keyword evidence="3" id="KW-0663">Pyridoxal phosphate</keyword>
<dbReference type="Gene3D" id="3.90.1150.10">
    <property type="entry name" value="Aspartate Aminotransferase, domain 1"/>
    <property type="match status" value="1"/>
</dbReference>
<dbReference type="Pfam" id="PF00155">
    <property type="entry name" value="Aminotran_1_2"/>
    <property type="match status" value="1"/>
</dbReference>
<dbReference type="InterPro" id="IPR015421">
    <property type="entry name" value="PyrdxlP-dep_Trfase_major"/>
</dbReference>
<dbReference type="EC" id="4.4.1.13" evidence="2"/>
<evidence type="ECO:0000313" key="8">
    <source>
        <dbReference type="Proteomes" id="UP000295719"/>
    </source>
</evidence>
<evidence type="ECO:0000256" key="5">
    <source>
        <dbReference type="ARBA" id="ARBA00037974"/>
    </source>
</evidence>
<dbReference type="InterPro" id="IPR015422">
    <property type="entry name" value="PyrdxlP-dep_Trfase_small"/>
</dbReference>
<dbReference type="Proteomes" id="UP000295719">
    <property type="component" value="Unassembled WGS sequence"/>
</dbReference>
<keyword evidence="8" id="KW-1185">Reference proteome</keyword>
<dbReference type="OrthoDB" id="3224382at2"/>
<comment type="caution">
    <text evidence="7">The sequence shown here is derived from an EMBL/GenBank/DDBJ whole genome shotgun (WGS) entry which is preliminary data.</text>
</comment>
<dbReference type="RefSeq" id="WP_131863563.1">
    <property type="nucleotide sequence ID" value="NZ_SMCR01000001.1"/>
</dbReference>
<sequence>MAFNFDECIDRRHSDSHKWQKYANKDVIPLWVADTDFRSPPCVIDALHQRVSHGVFGYGVVPQKLGTLLCERMRDRYQWHIKPDWLVFLPGLVSGLNISTRALTEREQRIVLPAPLYPQFGKAAKSAGRQQLPVSMHLVNDRWLPDIDGVIQQIEGNEKLLMLCNPHNPGGTVYTRQELEKWHELAKAHDWWVCSDEIHCDLILEPGARHIPFASLNEDAAQRTVTLLSPSKTFNLAGLGASVAIIANPRLRQRFVAQCAGIVPSVGVLPLIAATAAWRDGDPWLVELLDYLRANRNWLTTQINALPGLKMVAPEATYLAWIDAAGLDVEDPFRFFEQAGVGLSPGRDFGDPRFVRLNFGCSRQLLAQAIERMSRAISEG</sequence>
<dbReference type="InterPro" id="IPR015424">
    <property type="entry name" value="PyrdxlP-dep_Trfase"/>
</dbReference>
<dbReference type="EMBL" id="SMCR01000001">
    <property type="protein sequence ID" value="TCW00044.1"/>
    <property type="molecule type" value="Genomic_DNA"/>
</dbReference>
<evidence type="ECO:0000313" key="7">
    <source>
        <dbReference type="EMBL" id="TCW00044.1"/>
    </source>
</evidence>
<dbReference type="GO" id="GO:0047804">
    <property type="term" value="F:cysteine-S-conjugate beta-lyase activity"/>
    <property type="evidence" value="ECO:0007669"/>
    <property type="project" value="UniProtKB-EC"/>
</dbReference>
<gene>
    <name evidence="7" type="ORF">EDC52_101387</name>
</gene>
<dbReference type="Gene3D" id="3.40.640.10">
    <property type="entry name" value="Type I PLP-dependent aspartate aminotransferase-like (Major domain)"/>
    <property type="match status" value="1"/>
</dbReference>
<dbReference type="InterPro" id="IPR027619">
    <property type="entry name" value="C-S_lyase_PatB-like"/>
</dbReference>
<dbReference type="PANTHER" id="PTHR43525">
    <property type="entry name" value="PROTEIN MALY"/>
    <property type="match status" value="1"/>
</dbReference>
<organism evidence="7 8">
    <name type="scientific">Biostraticola tofi</name>
    <dbReference type="NCBI Taxonomy" id="466109"/>
    <lineage>
        <taxon>Bacteria</taxon>
        <taxon>Pseudomonadati</taxon>
        <taxon>Pseudomonadota</taxon>
        <taxon>Gammaproteobacteria</taxon>
        <taxon>Enterobacterales</taxon>
        <taxon>Bruguierivoracaceae</taxon>
        <taxon>Biostraticola</taxon>
    </lineage>
</organism>
<protein>
    <recommendedName>
        <fullName evidence="2">cysteine-S-conjugate beta-lyase</fullName>
        <ecNumber evidence="2">4.4.1.13</ecNumber>
    </recommendedName>
</protein>
<dbReference type="AlphaFoldDB" id="A0A4R3Z2N4"/>
<dbReference type="CDD" id="cd00609">
    <property type="entry name" value="AAT_like"/>
    <property type="match status" value="1"/>
</dbReference>
<keyword evidence="4 7" id="KW-0456">Lyase</keyword>
<dbReference type="PANTHER" id="PTHR43525:SF1">
    <property type="entry name" value="PROTEIN MALY"/>
    <property type="match status" value="1"/>
</dbReference>
<evidence type="ECO:0000256" key="3">
    <source>
        <dbReference type="ARBA" id="ARBA00022898"/>
    </source>
</evidence>
<dbReference type="InterPro" id="IPR051798">
    <property type="entry name" value="Class-II_PLP-Dep_Aminotrans"/>
</dbReference>
<dbReference type="NCBIfam" id="TIGR04350">
    <property type="entry name" value="C_S_lyase_PatB"/>
    <property type="match status" value="1"/>
</dbReference>
<feature type="domain" description="Aminotransferase class I/classII large" evidence="6">
    <location>
        <begin position="26"/>
        <end position="372"/>
    </location>
</feature>
<comment type="cofactor">
    <cofactor evidence="1">
        <name>pyridoxal 5'-phosphate</name>
        <dbReference type="ChEBI" id="CHEBI:597326"/>
    </cofactor>
</comment>
<name>A0A4R3Z2N4_9GAMM</name>
<evidence type="ECO:0000256" key="4">
    <source>
        <dbReference type="ARBA" id="ARBA00023239"/>
    </source>
</evidence>
<evidence type="ECO:0000256" key="1">
    <source>
        <dbReference type="ARBA" id="ARBA00001933"/>
    </source>
</evidence>
<evidence type="ECO:0000259" key="6">
    <source>
        <dbReference type="Pfam" id="PF00155"/>
    </source>
</evidence>
<dbReference type="SUPFAM" id="SSF53383">
    <property type="entry name" value="PLP-dependent transferases"/>
    <property type="match status" value="1"/>
</dbReference>
<evidence type="ECO:0000256" key="2">
    <source>
        <dbReference type="ARBA" id="ARBA00012224"/>
    </source>
</evidence>
<accession>A0A4R3Z2N4</accession>
<comment type="similarity">
    <text evidence="5">Belongs to the class-II pyridoxal-phosphate-dependent aminotransferase family. MalY/PatB cystathionine beta-lyase subfamily.</text>
</comment>
<dbReference type="GO" id="GO:0030170">
    <property type="term" value="F:pyridoxal phosphate binding"/>
    <property type="evidence" value="ECO:0007669"/>
    <property type="project" value="InterPro"/>
</dbReference>
<reference evidence="7 8" key="1">
    <citation type="submission" date="2019-03" db="EMBL/GenBank/DDBJ databases">
        <title>Genomic Encyclopedia of Type Strains, Phase IV (KMG-IV): sequencing the most valuable type-strain genomes for metagenomic binning, comparative biology and taxonomic classification.</title>
        <authorList>
            <person name="Goeker M."/>
        </authorList>
    </citation>
    <scope>NUCLEOTIDE SEQUENCE [LARGE SCALE GENOMIC DNA]</scope>
    <source>
        <strain evidence="7 8">DSM 19580</strain>
    </source>
</reference>
<dbReference type="InterPro" id="IPR004839">
    <property type="entry name" value="Aminotransferase_I/II_large"/>
</dbReference>
<proteinExistence type="inferred from homology"/>